<organism evidence="2 3">
    <name type="scientific">Virgisporangium aurantiacum</name>
    <dbReference type="NCBI Taxonomy" id="175570"/>
    <lineage>
        <taxon>Bacteria</taxon>
        <taxon>Bacillati</taxon>
        <taxon>Actinomycetota</taxon>
        <taxon>Actinomycetes</taxon>
        <taxon>Micromonosporales</taxon>
        <taxon>Micromonosporaceae</taxon>
        <taxon>Virgisporangium</taxon>
    </lineage>
</organism>
<name>A0A8J3ZE38_9ACTN</name>
<proteinExistence type="predicted"/>
<feature type="transmembrane region" description="Helical" evidence="1">
    <location>
        <begin position="151"/>
        <end position="172"/>
    </location>
</feature>
<keyword evidence="1" id="KW-1133">Transmembrane helix</keyword>
<dbReference type="AlphaFoldDB" id="A0A8J3ZE38"/>
<feature type="transmembrane region" description="Helical" evidence="1">
    <location>
        <begin position="21"/>
        <end position="42"/>
    </location>
</feature>
<feature type="transmembrane region" description="Helical" evidence="1">
    <location>
        <begin position="209"/>
        <end position="227"/>
    </location>
</feature>
<dbReference type="Proteomes" id="UP000612585">
    <property type="component" value="Unassembled WGS sequence"/>
</dbReference>
<feature type="transmembrane region" description="Helical" evidence="1">
    <location>
        <begin position="184"/>
        <end position="203"/>
    </location>
</feature>
<evidence type="ECO:0000313" key="3">
    <source>
        <dbReference type="Proteomes" id="UP000612585"/>
    </source>
</evidence>
<dbReference type="RefSeq" id="WP_204007903.1">
    <property type="nucleotide sequence ID" value="NZ_BOPG01000077.1"/>
</dbReference>
<gene>
    <name evidence="2" type="ORF">Vau01_098430</name>
</gene>
<accession>A0A8J3ZE38</accession>
<keyword evidence="1" id="KW-0472">Membrane</keyword>
<feature type="transmembrane region" description="Helical" evidence="1">
    <location>
        <begin position="96"/>
        <end position="118"/>
    </location>
</feature>
<evidence type="ECO:0008006" key="4">
    <source>
        <dbReference type="Google" id="ProtNLM"/>
    </source>
</evidence>
<reference evidence="2" key="1">
    <citation type="submission" date="2021-01" db="EMBL/GenBank/DDBJ databases">
        <title>Whole genome shotgun sequence of Virgisporangium aurantiacum NBRC 16421.</title>
        <authorList>
            <person name="Komaki H."/>
            <person name="Tamura T."/>
        </authorList>
    </citation>
    <scope>NUCLEOTIDE SEQUENCE</scope>
    <source>
        <strain evidence="2">NBRC 16421</strain>
    </source>
</reference>
<sequence>MSTTDHIETSAPPRDFRPAGIAGWAGTAMLFAGVILMSSTGAPEPQFDGSSAEIQRYLETQSPTAVAVGGFLFAFGLCALLWFVSGLSAALRRPGVGPAWLPTVVLASGVAAVAPLLAGAPQAAAFRGSDGLDARVAQLAFDLGSMTFANMWVALGSLSLASGWAILAGRGLPSSPGQPGWPAWLGWWALVVGAGLLVVRVAFPTYLWVIPYLPFWVWVLVVSTRMLRTRP</sequence>
<feature type="transmembrane region" description="Helical" evidence="1">
    <location>
        <begin position="62"/>
        <end position="84"/>
    </location>
</feature>
<keyword evidence="1" id="KW-0812">Transmembrane</keyword>
<dbReference type="EMBL" id="BOPG01000077">
    <property type="protein sequence ID" value="GIJ62327.1"/>
    <property type="molecule type" value="Genomic_DNA"/>
</dbReference>
<keyword evidence="3" id="KW-1185">Reference proteome</keyword>
<protein>
    <recommendedName>
        <fullName evidence="4">DUF4386 family protein</fullName>
    </recommendedName>
</protein>
<evidence type="ECO:0000313" key="2">
    <source>
        <dbReference type="EMBL" id="GIJ62327.1"/>
    </source>
</evidence>
<comment type="caution">
    <text evidence="2">The sequence shown here is derived from an EMBL/GenBank/DDBJ whole genome shotgun (WGS) entry which is preliminary data.</text>
</comment>
<evidence type="ECO:0000256" key="1">
    <source>
        <dbReference type="SAM" id="Phobius"/>
    </source>
</evidence>